<dbReference type="PANTHER" id="PTHR40758:SF1">
    <property type="entry name" value="CONSERVED PROTEIN"/>
    <property type="match status" value="1"/>
</dbReference>
<dbReference type="NCBIfam" id="TIGR03083">
    <property type="entry name" value="maleylpyruvate isomerase family mycothiol-dependent enzyme"/>
    <property type="match status" value="1"/>
</dbReference>
<organism evidence="2 3">
    <name type="scientific">Longivirga aurantiaca</name>
    <dbReference type="NCBI Taxonomy" id="1837743"/>
    <lineage>
        <taxon>Bacteria</taxon>
        <taxon>Bacillati</taxon>
        <taxon>Actinomycetota</taxon>
        <taxon>Actinomycetes</taxon>
        <taxon>Sporichthyales</taxon>
        <taxon>Sporichthyaceae</taxon>
        <taxon>Longivirga</taxon>
    </lineage>
</organism>
<dbReference type="SUPFAM" id="SSF109854">
    <property type="entry name" value="DinB/YfiT-like putative metalloenzymes"/>
    <property type="match status" value="1"/>
</dbReference>
<accession>A0ABW1SW33</accession>
<dbReference type="GO" id="GO:0016853">
    <property type="term" value="F:isomerase activity"/>
    <property type="evidence" value="ECO:0007669"/>
    <property type="project" value="UniProtKB-KW"/>
</dbReference>
<proteinExistence type="predicted"/>
<dbReference type="Proteomes" id="UP001596138">
    <property type="component" value="Unassembled WGS sequence"/>
</dbReference>
<dbReference type="InterPro" id="IPR017517">
    <property type="entry name" value="Maleyloyr_isom"/>
</dbReference>
<dbReference type="EMBL" id="JBHSTI010000002">
    <property type="protein sequence ID" value="MFC6236616.1"/>
    <property type="molecule type" value="Genomic_DNA"/>
</dbReference>
<evidence type="ECO:0000313" key="2">
    <source>
        <dbReference type="EMBL" id="MFC6236616.1"/>
    </source>
</evidence>
<dbReference type="RefSeq" id="WP_386763657.1">
    <property type="nucleotide sequence ID" value="NZ_JBHSTI010000002.1"/>
</dbReference>
<reference evidence="3" key="1">
    <citation type="journal article" date="2019" name="Int. J. Syst. Evol. Microbiol.">
        <title>The Global Catalogue of Microorganisms (GCM) 10K type strain sequencing project: providing services to taxonomists for standard genome sequencing and annotation.</title>
        <authorList>
            <consortium name="The Broad Institute Genomics Platform"/>
            <consortium name="The Broad Institute Genome Sequencing Center for Infectious Disease"/>
            <person name="Wu L."/>
            <person name="Ma J."/>
        </authorList>
    </citation>
    <scope>NUCLEOTIDE SEQUENCE [LARGE SCALE GENOMIC DNA]</scope>
    <source>
        <strain evidence="3">CGMCC 4.7317</strain>
    </source>
</reference>
<keyword evidence="2" id="KW-0413">Isomerase</keyword>
<protein>
    <submittedName>
        <fullName evidence="2">Maleylpyruvate isomerase family mycothiol-dependent enzyme</fullName>
    </submittedName>
</protein>
<gene>
    <name evidence="2" type="ORF">ACFQGU_01905</name>
</gene>
<sequence length="258" mass="27981">MTTQPSLDSTRLGTDEYLAHLDADFEAMLEASTDLGAEVPGCPGWDVAALLSHVLGVYRHKLETLRTDANPGDRSEGGWGVVPEGVDVRDEIRTTYVELREILSARDADEPTFAWWPSEQTVGFWHRRMAQETTVHRWDAESATDGPDGAGDVPEDLAADGVDELLGWLRWPWDDVPQPGATGQRVLVAADDHSWTVTLNETSVEVVGGAGEADALVAGPASGLLLYLWGRPGEHGIATTGDETAIRLLRERLLMATS</sequence>
<keyword evidence="3" id="KW-1185">Reference proteome</keyword>
<dbReference type="InterPro" id="IPR024344">
    <property type="entry name" value="MDMPI_metal-binding"/>
</dbReference>
<comment type="caution">
    <text evidence="2">The sequence shown here is derived from an EMBL/GenBank/DDBJ whole genome shotgun (WGS) entry which is preliminary data.</text>
</comment>
<dbReference type="PANTHER" id="PTHR40758">
    <property type="entry name" value="CONSERVED PROTEIN"/>
    <property type="match status" value="1"/>
</dbReference>
<name>A0ABW1SW33_9ACTN</name>
<evidence type="ECO:0000313" key="3">
    <source>
        <dbReference type="Proteomes" id="UP001596138"/>
    </source>
</evidence>
<feature type="domain" description="Mycothiol-dependent maleylpyruvate isomerase metal-binding" evidence="1">
    <location>
        <begin position="19"/>
        <end position="140"/>
    </location>
</feature>
<evidence type="ECO:0000259" key="1">
    <source>
        <dbReference type="Pfam" id="PF11716"/>
    </source>
</evidence>
<dbReference type="Pfam" id="PF11716">
    <property type="entry name" value="MDMPI_N"/>
    <property type="match status" value="1"/>
</dbReference>
<dbReference type="InterPro" id="IPR034660">
    <property type="entry name" value="DinB/YfiT-like"/>
</dbReference>